<protein>
    <submittedName>
        <fullName evidence="2">Uncharacterized protein</fullName>
    </submittedName>
</protein>
<gene>
    <name evidence="3" type="ORF">GKC33_02590</name>
    <name evidence="1" type="ORF">GKC34_00635</name>
    <name evidence="2" type="ORF">GKC34_15290</name>
</gene>
<dbReference type="EMBL" id="WKKZ01000004">
    <property type="protein sequence ID" value="MSE04386.1"/>
    <property type="molecule type" value="Genomic_DNA"/>
</dbReference>
<evidence type="ECO:0000313" key="5">
    <source>
        <dbReference type="Proteomes" id="UP000467635"/>
    </source>
</evidence>
<keyword evidence="2" id="KW-0614">Plasmid</keyword>
<sequence>MFFYIREDGDHYFDYSPFFSDLKMVKLSSTETLETVLFDKHQIIELAGTLIDSDLYKGWTCAQGIMYEDFGNKFKLYPRANEVVAVSEQLYGYRQRDDGTIGKTKQKKTFLEEVKISNNMMANVEKYVYYMELMNADDKKIHTDAINYITSYSLYRASMSKSEEDKNLYLEYMDKYKEKLKRYWNI</sequence>
<dbReference type="Proteomes" id="UP000437575">
    <property type="component" value="Unassembled WGS sequence"/>
</dbReference>
<evidence type="ECO:0000313" key="1">
    <source>
        <dbReference type="EMBL" id="MSE04386.1"/>
    </source>
</evidence>
<proteinExistence type="predicted"/>
<dbReference type="EMBL" id="WKKZ01001603">
    <property type="protein sequence ID" value="MSE07031.1"/>
    <property type="molecule type" value="Genomic_DNA"/>
</dbReference>
<evidence type="ECO:0000313" key="4">
    <source>
        <dbReference type="Proteomes" id="UP000437575"/>
    </source>
</evidence>
<name>A0A6A8LUS2_9LACO</name>
<accession>A0A6A8LUS2</accession>
<dbReference type="AlphaFoldDB" id="A0A6A8LUS2"/>
<evidence type="ECO:0000313" key="3">
    <source>
        <dbReference type="EMBL" id="MSE07647.1"/>
    </source>
</evidence>
<dbReference type="EMBL" id="WKKX01000058">
    <property type="protein sequence ID" value="MSE07647.1"/>
    <property type="molecule type" value="Genomic_DNA"/>
</dbReference>
<comment type="caution">
    <text evidence="2">The sequence shown here is derived from an EMBL/GenBank/DDBJ whole genome shotgun (WGS) entry which is preliminary data.</text>
</comment>
<organism evidence="2 4">
    <name type="scientific">Ligilactobacillus salivarius</name>
    <dbReference type="NCBI Taxonomy" id="1624"/>
    <lineage>
        <taxon>Bacteria</taxon>
        <taxon>Bacillati</taxon>
        <taxon>Bacillota</taxon>
        <taxon>Bacilli</taxon>
        <taxon>Lactobacillales</taxon>
        <taxon>Lactobacillaceae</taxon>
        <taxon>Ligilactobacillus</taxon>
    </lineage>
</organism>
<reference evidence="4 5" key="1">
    <citation type="submission" date="2019-11" db="EMBL/GenBank/DDBJ databases">
        <title>Draft Genome Sequence of Plant Growth-Promoting Rhizosphere-Associated Bacteria.</title>
        <authorList>
            <person name="Vasilyev I.Y."/>
            <person name="Radchenko V."/>
            <person name="Ilnitskaya E.V."/>
        </authorList>
    </citation>
    <scope>NUCLEOTIDE SEQUENCE [LARGE SCALE GENOMIC DNA]</scope>
    <source>
        <strain evidence="3 5">VRA_01-1sq_f</strain>
        <strain evidence="2 4">VRA_1sq_f</strain>
        <plasmid evidence="2">unnamed03</plasmid>
    </source>
</reference>
<dbReference type="Proteomes" id="UP000467635">
    <property type="component" value="Unassembled WGS sequence"/>
</dbReference>
<geneLocation type="plasmid" evidence="2">
    <name>unnamed03</name>
</geneLocation>
<evidence type="ECO:0000313" key="2">
    <source>
        <dbReference type="EMBL" id="MSE07031.1"/>
    </source>
</evidence>